<dbReference type="Pfam" id="PF13478">
    <property type="entry name" value="XdhC_C"/>
    <property type="match status" value="1"/>
</dbReference>
<reference evidence="3 4" key="1">
    <citation type="submission" date="2024-03" db="EMBL/GenBank/DDBJ databases">
        <title>Bacilli Hybrid Assemblies.</title>
        <authorList>
            <person name="Kovac J."/>
        </authorList>
    </citation>
    <scope>NUCLEOTIDE SEQUENCE [LARGE SCALE GENOMIC DNA]</scope>
    <source>
        <strain evidence="3 4">FSL R7-0666</strain>
    </source>
</reference>
<organism evidence="3 4">
    <name type="scientific">Alkalicoccobacillus gibsonii</name>
    <dbReference type="NCBI Taxonomy" id="79881"/>
    <lineage>
        <taxon>Bacteria</taxon>
        <taxon>Bacillati</taxon>
        <taxon>Bacillota</taxon>
        <taxon>Bacilli</taxon>
        <taxon>Bacillales</taxon>
        <taxon>Bacillaceae</taxon>
        <taxon>Alkalicoccobacillus</taxon>
    </lineage>
</organism>
<keyword evidence="4" id="KW-1185">Reference proteome</keyword>
<comment type="caution">
    <text evidence="3">The sequence shown here is derived from an EMBL/GenBank/DDBJ whole genome shotgun (WGS) entry which is preliminary data.</text>
</comment>
<name>A0ABU9VLB8_9BACI</name>
<gene>
    <name evidence="3" type="ORF">MKY91_16200</name>
</gene>
<sequence length="342" mass="37623">MDDIHVMLDHLDQLKLPAFLATIVQVEGSAYKKESACMLIQGDGESFGFISAGCLEQDLIERVKRGEGSQIVVYDMSTEDDLSFGASAGCNGIIHVLLERIDSLYLTHLQRVKSLVQSGKEVLLVKDLLLNSYLCIPEGEEPFGRASHFSSLEIKNVIHQASSSGKTSKRVYTHEGNPVFTQQINPKPRLLLFGAGEDAFPLVSLAADTGFNVIVSDWRQSLCTVERFPKAIRVLHGFPHEVVQTLDVRSNDFIILMTHHFEHDQTLLKLLRGRRLAFLGVLGSAKRTARLLEQQEVPTDVRSPVGLSIGAQGATEIAVSIVAELIQVVRSNPSTVNKELVG</sequence>
<evidence type="ECO:0000259" key="1">
    <source>
        <dbReference type="Pfam" id="PF02625"/>
    </source>
</evidence>
<dbReference type="InterPro" id="IPR027051">
    <property type="entry name" value="XdhC_Rossmann_dom"/>
</dbReference>
<feature type="domain" description="XdhC- CoxI" evidence="1">
    <location>
        <begin position="17"/>
        <end position="65"/>
    </location>
</feature>
<evidence type="ECO:0000313" key="4">
    <source>
        <dbReference type="Proteomes" id="UP001418796"/>
    </source>
</evidence>
<dbReference type="Proteomes" id="UP001418796">
    <property type="component" value="Unassembled WGS sequence"/>
</dbReference>
<dbReference type="InterPro" id="IPR052698">
    <property type="entry name" value="MoCofactor_Util/Proc"/>
</dbReference>
<feature type="domain" description="XdhC Rossmann" evidence="2">
    <location>
        <begin position="190"/>
        <end position="325"/>
    </location>
</feature>
<evidence type="ECO:0000259" key="2">
    <source>
        <dbReference type="Pfam" id="PF13478"/>
    </source>
</evidence>
<accession>A0ABU9VLB8</accession>
<dbReference type="RefSeq" id="WP_343131330.1">
    <property type="nucleotide sequence ID" value="NZ_JBCITK010000001.1"/>
</dbReference>
<dbReference type="PANTHER" id="PTHR30388">
    <property type="entry name" value="ALDEHYDE OXIDOREDUCTASE MOLYBDENUM COFACTOR ASSEMBLY PROTEIN"/>
    <property type="match status" value="1"/>
</dbReference>
<dbReference type="InterPro" id="IPR003777">
    <property type="entry name" value="XdhC_CoxI"/>
</dbReference>
<dbReference type="EMBL" id="JBCITK010000001">
    <property type="protein sequence ID" value="MEN0644695.1"/>
    <property type="molecule type" value="Genomic_DNA"/>
</dbReference>
<evidence type="ECO:0000313" key="3">
    <source>
        <dbReference type="EMBL" id="MEN0644695.1"/>
    </source>
</evidence>
<dbReference type="Gene3D" id="3.40.50.720">
    <property type="entry name" value="NAD(P)-binding Rossmann-like Domain"/>
    <property type="match status" value="1"/>
</dbReference>
<proteinExistence type="predicted"/>
<dbReference type="Pfam" id="PF02625">
    <property type="entry name" value="XdhC_CoxI"/>
    <property type="match status" value="1"/>
</dbReference>
<dbReference type="PANTHER" id="PTHR30388:SF6">
    <property type="entry name" value="XANTHINE DEHYDROGENASE SUBUNIT A-RELATED"/>
    <property type="match status" value="1"/>
</dbReference>
<protein>
    <submittedName>
        <fullName evidence="3">XdhC family protein</fullName>
    </submittedName>
</protein>